<organism evidence="2 3">
    <name type="scientific">Leersia perrieri</name>
    <dbReference type="NCBI Taxonomy" id="77586"/>
    <lineage>
        <taxon>Eukaryota</taxon>
        <taxon>Viridiplantae</taxon>
        <taxon>Streptophyta</taxon>
        <taxon>Embryophyta</taxon>
        <taxon>Tracheophyta</taxon>
        <taxon>Spermatophyta</taxon>
        <taxon>Magnoliopsida</taxon>
        <taxon>Liliopsida</taxon>
        <taxon>Poales</taxon>
        <taxon>Poaceae</taxon>
        <taxon>BOP clade</taxon>
        <taxon>Oryzoideae</taxon>
        <taxon>Oryzeae</taxon>
        <taxon>Oryzinae</taxon>
        <taxon>Leersia</taxon>
    </lineage>
</organism>
<evidence type="ECO:0000313" key="2">
    <source>
        <dbReference type="EnsemblPlants" id="LPERR02G08440.1"/>
    </source>
</evidence>
<dbReference type="STRING" id="77586.A0A0D9VE48"/>
<name>A0A0D9VE48_9ORYZ</name>
<keyword evidence="3" id="KW-1185">Reference proteome</keyword>
<dbReference type="HOGENOM" id="CLU_000680_14_7_1"/>
<dbReference type="InterPro" id="IPR044730">
    <property type="entry name" value="RNase_H-like_dom_plant"/>
</dbReference>
<proteinExistence type="predicted"/>
<evidence type="ECO:0000259" key="1">
    <source>
        <dbReference type="Pfam" id="PF13456"/>
    </source>
</evidence>
<protein>
    <recommendedName>
        <fullName evidence="1">RNase H type-1 domain-containing protein</fullName>
    </recommendedName>
</protein>
<dbReference type="EnsemblPlants" id="LPERR02G08440.1">
    <property type="protein sequence ID" value="LPERR02G08440.1"/>
    <property type="gene ID" value="LPERR02G08440"/>
</dbReference>
<reference evidence="2 3" key="1">
    <citation type="submission" date="2012-08" db="EMBL/GenBank/DDBJ databases">
        <title>Oryza genome evolution.</title>
        <authorList>
            <person name="Wing R.A."/>
        </authorList>
    </citation>
    <scope>NUCLEOTIDE SEQUENCE</scope>
</reference>
<dbReference type="GO" id="GO:0003676">
    <property type="term" value="F:nucleic acid binding"/>
    <property type="evidence" value="ECO:0007669"/>
    <property type="project" value="InterPro"/>
</dbReference>
<dbReference type="Proteomes" id="UP000032180">
    <property type="component" value="Chromosome 2"/>
</dbReference>
<sequence length="107" mass="11571">MEGIKAAVQLGPRAFEVEVDAMLLDAALKTNSFELAQMGGIILEIKNLINFSFVSCSVSFCPRVCNRVAHALAEKGCNSARVSDLSWDRLMQGIEQLVASDIAEPLS</sequence>
<dbReference type="eggNOG" id="ENOG502R4M3">
    <property type="taxonomic scope" value="Eukaryota"/>
</dbReference>
<reference evidence="3" key="2">
    <citation type="submission" date="2013-12" db="EMBL/GenBank/DDBJ databases">
        <authorList>
            <person name="Yu Y."/>
            <person name="Lee S."/>
            <person name="de Baynast K."/>
            <person name="Wissotski M."/>
            <person name="Liu L."/>
            <person name="Talag J."/>
            <person name="Goicoechea J."/>
            <person name="Angelova A."/>
            <person name="Jetty R."/>
            <person name="Kudrna D."/>
            <person name="Golser W."/>
            <person name="Rivera L."/>
            <person name="Zhang J."/>
            <person name="Wing R."/>
        </authorList>
    </citation>
    <scope>NUCLEOTIDE SEQUENCE</scope>
</reference>
<reference evidence="2" key="3">
    <citation type="submission" date="2015-04" db="UniProtKB">
        <authorList>
            <consortium name="EnsemblPlants"/>
        </authorList>
    </citation>
    <scope>IDENTIFICATION</scope>
</reference>
<accession>A0A0D9VE48</accession>
<dbReference type="PANTHER" id="PTHR47723:SF19">
    <property type="entry name" value="POLYNUCLEOTIDYL TRANSFERASE, RIBONUCLEASE H-LIKE SUPERFAMILY PROTEIN"/>
    <property type="match status" value="1"/>
</dbReference>
<dbReference type="InterPro" id="IPR002156">
    <property type="entry name" value="RNaseH_domain"/>
</dbReference>
<dbReference type="Pfam" id="PF13456">
    <property type="entry name" value="RVT_3"/>
    <property type="match status" value="1"/>
</dbReference>
<dbReference type="PANTHER" id="PTHR47723">
    <property type="entry name" value="OS05G0353850 PROTEIN"/>
    <property type="match status" value="1"/>
</dbReference>
<evidence type="ECO:0000313" key="3">
    <source>
        <dbReference type="Proteomes" id="UP000032180"/>
    </source>
</evidence>
<dbReference type="CDD" id="cd06222">
    <property type="entry name" value="RNase_H_like"/>
    <property type="match status" value="1"/>
</dbReference>
<feature type="domain" description="RNase H type-1" evidence="1">
    <location>
        <begin position="2"/>
        <end position="75"/>
    </location>
</feature>
<dbReference type="GO" id="GO:0004523">
    <property type="term" value="F:RNA-DNA hybrid ribonuclease activity"/>
    <property type="evidence" value="ECO:0007669"/>
    <property type="project" value="InterPro"/>
</dbReference>
<dbReference type="Gramene" id="LPERR02G08440.1">
    <property type="protein sequence ID" value="LPERR02G08440.1"/>
    <property type="gene ID" value="LPERR02G08440"/>
</dbReference>
<dbReference type="InterPro" id="IPR053151">
    <property type="entry name" value="RNase_H-like"/>
</dbReference>
<dbReference type="AlphaFoldDB" id="A0A0D9VE48"/>